<dbReference type="PROSITE" id="PS01229">
    <property type="entry name" value="COF_2"/>
    <property type="match status" value="1"/>
</dbReference>
<feature type="transmembrane region" description="Helical" evidence="7">
    <location>
        <begin position="283"/>
        <end position="305"/>
    </location>
</feature>
<dbReference type="SMART" id="SM00418">
    <property type="entry name" value="HTH_ARSR"/>
    <property type="match status" value="1"/>
</dbReference>
<evidence type="ECO:0000256" key="5">
    <source>
        <dbReference type="ARBA" id="ARBA00022989"/>
    </source>
</evidence>
<evidence type="ECO:0000256" key="1">
    <source>
        <dbReference type="ARBA" id="ARBA00004370"/>
    </source>
</evidence>
<dbReference type="InterPro" id="IPR023299">
    <property type="entry name" value="ATPase_P-typ_cyto_dom_N"/>
</dbReference>
<dbReference type="PANTHER" id="PTHR48085:SF5">
    <property type="entry name" value="CADMIUM_ZINC-TRANSPORTING ATPASE HMA4-RELATED"/>
    <property type="match status" value="1"/>
</dbReference>
<dbReference type="KEGG" id="xcl:G4Z02_00330"/>
<dbReference type="NCBIfam" id="TIGR01494">
    <property type="entry name" value="ATPase_P-type"/>
    <property type="match status" value="1"/>
</dbReference>
<evidence type="ECO:0000313" key="9">
    <source>
        <dbReference type="EMBL" id="QMS84249.1"/>
    </source>
</evidence>
<dbReference type="GO" id="GO:0005524">
    <property type="term" value="F:ATP binding"/>
    <property type="evidence" value="ECO:0007669"/>
    <property type="project" value="InterPro"/>
</dbReference>
<evidence type="ECO:0000256" key="6">
    <source>
        <dbReference type="ARBA" id="ARBA00023136"/>
    </source>
</evidence>
<dbReference type="PROSITE" id="PS50987">
    <property type="entry name" value="HTH_ARSR_2"/>
    <property type="match status" value="1"/>
</dbReference>
<comment type="similarity">
    <text evidence="2">Belongs to the cation transport ATPase (P-type) (TC 3.A.3) family. Type IB subfamily.</text>
</comment>
<dbReference type="InterPro" id="IPR001845">
    <property type="entry name" value="HTH_ArsR_DNA-bd_dom"/>
</dbReference>
<feature type="transmembrane region" description="Helical" evidence="7">
    <location>
        <begin position="256"/>
        <end position="277"/>
    </location>
</feature>
<dbReference type="EMBL" id="CP048914">
    <property type="protein sequence ID" value="QMS84249.1"/>
    <property type="molecule type" value="Genomic_DNA"/>
</dbReference>
<sequence length="406" mass="44590">MSHFFVAEHSFLDMILHVDQVALDKTGTITKGNFAVDSYTSEETLKLAASLEKYSTHPIAKSVLAKSEDNLYKMADIIEVPGKGIKGTLDGEIVLVGNHKLLDDNQIDYDSSNEIGTIIYVAKNNKYIGNLTIKDEIKDSSYLFFNNHSNLNFTMLTGDNESTAKSVSNELGGMSYYSSLLPQEKISKFENISSNGYKMFVGDGINDAPLLKQADIGVAMGEGSELAIDVADIIIMDNDLTKLSKSFSIASKTRRIVIQNIVLTLGVKFIVLGLASLGMSSMLAAIFADVGISLIAVLNSLRIIFGKNAHVDNKYREQLFNVLSDATMLSMLDTLYQKECTLSELNKTLKKSSGFLMKKLKKLLDLKIVVKIPENGVTKFKIADNHIKSILKLAQEHKSCAMSEGV</sequence>
<dbReference type="Gene3D" id="3.40.50.1000">
    <property type="entry name" value="HAD superfamily/HAD-like"/>
    <property type="match status" value="1"/>
</dbReference>
<keyword evidence="5 7" id="KW-1133">Transmembrane helix</keyword>
<dbReference type="Proteomes" id="UP000514720">
    <property type="component" value="Chromosome"/>
</dbReference>
<dbReference type="Gene3D" id="1.10.10.10">
    <property type="entry name" value="Winged helix-like DNA-binding domain superfamily/Winged helix DNA-binding domain"/>
    <property type="match status" value="1"/>
</dbReference>
<dbReference type="PRINTS" id="PR00119">
    <property type="entry name" value="CATATPASE"/>
</dbReference>
<dbReference type="SFLD" id="SFLDG00002">
    <property type="entry name" value="C1.7:_P-type_atpase_like"/>
    <property type="match status" value="1"/>
</dbReference>
<dbReference type="PROSITE" id="PS00154">
    <property type="entry name" value="ATPASE_E1_E2"/>
    <property type="match status" value="1"/>
</dbReference>
<evidence type="ECO:0000256" key="3">
    <source>
        <dbReference type="ARBA" id="ARBA00022692"/>
    </source>
</evidence>
<evidence type="ECO:0000256" key="7">
    <source>
        <dbReference type="SAM" id="Phobius"/>
    </source>
</evidence>
<protein>
    <submittedName>
        <fullName evidence="9">HAD-IC family P-type ATPase</fullName>
    </submittedName>
</protein>
<dbReference type="GO" id="GO:0016020">
    <property type="term" value="C:membrane"/>
    <property type="evidence" value="ECO:0007669"/>
    <property type="project" value="UniProtKB-SubCell"/>
</dbReference>
<dbReference type="InterPro" id="IPR018303">
    <property type="entry name" value="ATPase_P-typ_P_site"/>
</dbReference>
<dbReference type="Pfam" id="PF00702">
    <property type="entry name" value="Hydrolase"/>
    <property type="match status" value="1"/>
</dbReference>
<keyword evidence="3 7" id="KW-0812">Transmembrane</keyword>
<dbReference type="InterPro" id="IPR023214">
    <property type="entry name" value="HAD_sf"/>
</dbReference>
<keyword evidence="10" id="KW-1185">Reference proteome</keyword>
<accession>A0A7L7KPA4</accession>
<dbReference type="GO" id="GO:0015086">
    <property type="term" value="F:cadmium ion transmembrane transporter activity"/>
    <property type="evidence" value="ECO:0007669"/>
    <property type="project" value="TreeGrafter"/>
</dbReference>
<dbReference type="AlphaFoldDB" id="A0A7L7KPA4"/>
<dbReference type="InterPro" id="IPR001757">
    <property type="entry name" value="P_typ_ATPase"/>
</dbReference>
<dbReference type="InterPro" id="IPR036412">
    <property type="entry name" value="HAD-like_sf"/>
</dbReference>
<dbReference type="InterPro" id="IPR036390">
    <property type="entry name" value="WH_DNA-bd_sf"/>
</dbReference>
<dbReference type="SFLD" id="SFLDF00027">
    <property type="entry name" value="p-type_atpase"/>
    <property type="match status" value="1"/>
</dbReference>
<dbReference type="RefSeq" id="WP_258877858.1">
    <property type="nucleotide sequence ID" value="NZ_CP048914.1"/>
</dbReference>
<proteinExistence type="inferred from homology"/>
<feature type="domain" description="HTH arsR-type" evidence="8">
    <location>
        <begin position="308"/>
        <end position="402"/>
    </location>
</feature>
<dbReference type="InterPro" id="IPR044492">
    <property type="entry name" value="P_typ_ATPase_HD_dom"/>
</dbReference>
<keyword evidence="4" id="KW-1278">Translocase</keyword>
<dbReference type="InterPro" id="IPR051014">
    <property type="entry name" value="Cation_Transport_ATPase_IB"/>
</dbReference>
<dbReference type="SUPFAM" id="SSF56784">
    <property type="entry name" value="HAD-like"/>
    <property type="match status" value="1"/>
</dbReference>
<evidence type="ECO:0000259" key="8">
    <source>
        <dbReference type="PROSITE" id="PS50987"/>
    </source>
</evidence>
<dbReference type="PANTHER" id="PTHR48085">
    <property type="entry name" value="CADMIUM/ZINC-TRANSPORTING ATPASE HMA2-RELATED"/>
    <property type="match status" value="1"/>
</dbReference>
<evidence type="ECO:0000256" key="2">
    <source>
        <dbReference type="ARBA" id="ARBA00006024"/>
    </source>
</evidence>
<evidence type="ECO:0000256" key="4">
    <source>
        <dbReference type="ARBA" id="ARBA00022967"/>
    </source>
</evidence>
<dbReference type="SFLD" id="SFLDS00003">
    <property type="entry name" value="Haloacid_Dehalogenase"/>
    <property type="match status" value="1"/>
</dbReference>
<evidence type="ECO:0000313" key="10">
    <source>
        <dbReference type="Proteomes" id="UP000514720"/>
    </source>
</evidence>
<dbReference type="GO" id="GO:0016887">
    <property type="term" value="F:ATP hydrolysis activity"/>
    <property type="evidence" value="ECO:0007669"/>
    <property type="project" value="InterPro"/>
</dbReference>
<dbReference type="GO" id="GO:0003700">
    <property type="term" value="F:DNA-binding transcription factor activity"/>
    <property type="evidence" value="ECO:0007669"/>
    <property type="project" value="InterPro"/>
</dbReference>
<organism evidence="9 10">
    <name type="scientific">Candidatus Xianfuyuplasma coldseepsis</name>
    <dbReference type="NCBI Taxonomy" id="2782163"/>
    <lineage>
        <taxon>Bacteria</taxon>
        <taxon>Bacillati</taxon>
        <taxon>Mycoplasmatota</taxon>
        <taxon>Mollicutes</taxon>
        <taxon>Candidatus Izemoplasmatales</taxon>
        <taxon>Candidatus Izemoplasmataceae</taxon>
        <taxon>Candidatus Xianfuyuplasma</taxon>
    </lineage>
</organism>
<name>A0A7L7KPA4_9MOLU</name>
<dbReference type="SUPFAM" id="SSF46785">
    <property type="entry name" value="Winged helix' DNA-binding domain"/>
    <property type="match status" value="1"/>
</dbReference>
<gene>
    <name evidence="9" type="ORF">G4Z02_00330</name>
</gene>
<keyword evidence="6 7" id="KW-0472">Membrane</keyword>
<dbReference type="InterPro" id="IPR036388">
    <property type="entry name" value="WH-like_DNA-bd_sf"/>
</dbReference>
<comment type="subcellular location">
    <subcellularLocation>
        <location evidence="1">Membrane</location>
    </subcellularLocation>
</comment>
<reference evidence="9 10" key="1">
    <citation type="submission" date="2020-02" db="EMBL/GenBank/DDBJ databases">
        <authorList>
            <person name="Zheng R.K."/>
            <person name="Sun C.M."/>
        </authorList>
    </citation>
    <scope>NUCLEOTIDE SEQUENCE [LARGE SCALE GENOMIC DNA]</scope>
    <source>
        <strain evidence="10">zrk13</strain>
    </source>
</reference>
<dbReference type="Gene3D" id="3.40.1110.10">
    <property type="entry name" value="Calcium-transporting ATPase, cytoplasmic domain N"/>
    <property type="match status" value="1"/>
</dbReference>